<gene>
    <name evidence="1" type="ORF">GCM10009843_35820</name>
</gene>
<dbReference type="Proteomes" id="UP001500575">
    <property type="component" value="Unassembled WGS sequence"/>
</dbReference>
<dbReference type="EMBL" id="BAAAQQ010000013">
    <property type="protein sequence ID" value="GAA2131858.1"/>
    <property type="molecule type" value="Genomic_DNA"/>
</dbReference>
<organism evidence="1 2">
    <name type="scientific">Nocardioides bigeumensis</name>
    <dbReference type="NCBI Taxonomy" id="433657"/>
    <lineage>
        <taxon>Bacteria</taxon>
        <taxon>Bacillati</taxon>
        <taxon>Actinomycetota</taxon>
        <taxon>Actinomycetes</taxon>
        <taxon>Propionibacteriales</taxon>
        <taxon>Nocardioidaceae</taxon>
        <taxon>Nocardioides</taxon>
    </lineage>
</organism>
<keyword evidence="2" id="KW-1185">Reference proteome</keyword>
<reference evidence="1 2" key="1">
    <citation type="journal article" date="2019" name="Int. J. Syst. Evol. Microbiol.">
        <title>The Global Catalogue of Microorganisms (GCM) 10K type strain sequencing project: providing services to taxonomists for standard genome sequencing and annotation.</title>
        <authorList>
            <consortium name="The Broad Institute Genomics Platform"/>
            <consortium name="The Broad Institute Genome Sequencing Center for Infectious Disease"/>
            <person name="Wu L."/>
            <person name="Ma J."/>
        </authorList>
    </citation>
    <scope>NUCLEOTIDE SEQUENCE [LARGE SCALE GENOMIC DNA]</scope>
    <source>
        <strain evidence="1 2">JCM 16021</strain>
    </source>
</reference>
<evidence type="ECO:0000313" key="1">
    <source>
        <dbReference type="EMBL" id="GAA2131858.1"/>
    </source>
</evidence>
<evidence type="ECO:0008006" key="3">
    <source>
        <dbReference type="Google" id="ProtNLM"/>
    </source>
</evidence>
<name>A0ABN2YUD4_9ACTN</name>
<comment type="caution">
    <text evidence="1">The sequence shown here is derived from an EMBL/GenBank/DDBJ whole genome shotgun (WGS) entry which is preliminary data.</text>
</comment>
<sequence length="91" mass="9946">MGMNATAHLSPIRTTVDLPRPLHRSVRHLCLDERMSYTALVQILLSEAVRLGKARDSVSESFDPVVAVAARDRQWQAFLSGKGPHPLSGGV</sequence>
<proteinExistence type="predicted"/>
<accession>A0ABN2YUD4</accession>
<protein>
    <recommendedName>
        <fullName evidence="3">Toxin-antitoxin system HicB family antitoxin</fullName>
    </recommendedName>
</protein>
<evidence type="ECO:0000313" key="2">
    <source>
        <dbReference type="Proteomes" id="UP001500575"/>
    </source>
</evidence>